<reference evidence="1 2" key="2">
    <citation type="submission" date="2018-11" db="EMBL/GenBank/DDBJ databases">
        <authorList>
            <consortium name="Pathogen Informatics"/>
        </authorList>
    </citation>
    <scope>NUCLEOTIDE SEQUENCE [LARGE SCALE GENOMIC DNA]</scope>
    <source>
        <strain evidence="1">Dakar</strain>
        <strain evidence="2">Dakar, Senegal</strain>
    </source>
</reference>
<dbReference type="Proteomes" id="UP000279833">
    <property type="component" value="Unassembled WGS sequence"/>
</dbReference>
<organism evidence="3">
    <name type="scientific">Schistosoma curassoni</name>
    <dbReference type="NCBI Taxonomy" id="6186"/>
    <lineage>
        <taxon>Eukaryota</taxon>
        <taxon>Metazoa</taxon>
        <taxon>Spiralia</taxon>
        <taxon>Lophotrochozoa</taxon>
        <taxon>Platyhelminthes</taxon>
        <taxon>Trematoda</taxon>
        <taxon>Digenea</taxon>
        <taxon>Strigeidida</taxon>
        <taxon>Schistosomatoidea</taxon>
        <taxon>Schistosomatidae</taxon>
        <taxon>Schistosoma</taxon>
    </lineage>
</organism>
<accession>A0A183KBD4</accession>
<dbReference type="AlphaFoldDB" id="A0A183KBD4"/>
<keyword evidence="2" id="KW-1185">Reference proteome</keyword>
<dbReference type="EMBL" id="UZAK01035035">
    <property type="protein sequence ID" value="VDP48351.1"/>
    <property type="molecule type" value="Genomic_DNA"/>
</dbReference>
<proteinExistence type="predicted"/>
<evidence type="ECO:0000313" key="2">
    <source>
        <dbReference type="Proteomes" id="UP000279833"/>
    </source>
</evidence>
<evidence type="ECO:0000313" key="1">
    <source>
        <dbReference type="EMBL" id="VDP48351.1"/>
    </source>
</evidence>
<name>A0A183KBD4_9TREM</name>
<gene>
    <name evidence="1" type="ORF">SCUD_LOCUS12322</name>
</gene>
<sequence>MDPSKLEILFEQQMKLIQMLAGTQLTSTTQPSSSNPTTTASSVDGITNSIYEFHYDPESNVIFDMWFQC</sequence>
<reference evidence="3" key="1">
    <citation type="submission" date="2016-06" db="UniProtKB">
        <authorList>
            <consortium name="WormBaseParasite"/>
        </authorList>
    </citation>
    <scope>IDENTIFICATION</scope>
</reference>
<evidence type="ECO:0000313" key="3">
    <source>
        <dbReference type="WBParaSite" id="SCUD_0001232501-mRNA-1"/>
    </source>
</evidence>
<protein>
    <submittedName>
        <fullName evidence="1 3">Uncharacterized protein</fullName>
    </submittedName>
</protein>
<dbReference type="WBParaSite" id="SCUD_0001232501-mRNA-1">
    <property type="protein sequence ID" value="SCUD_0001232501-mRNA-1"/>
    <property type="gene ID" value="SCUD_0001232501"/>
</dbReference>